<dbReference type="EMBL" id="JAUJWU010000004">
    <property type="protein sequence ID" value="MDN7246795.1"/>
    <property type="molecule type" value="Genomic_DNA"/>
</dbReference>
<evidence type="ECO:0000256" key="6">
    <source>
        <dbReference type="ARBA" id="ARBA00022833"/>
    </source>
</evidence>
<accession>A0ABT8NFY5</accession>
<keyword evidence="2" id="KW-0489">Methyltransferase</keyword>
<evidence type="ECO:0000256" key="10">
    <source>
        <dbReference type="ARBA" id="ARBA00023163"/>
    </source>
</evidence>
<dbReference type="SUPFAM" id="SSF57884">
    <property type="entry name" value="Ada DNA repair protein, N-terminal domain (N-Ada 10)"/>
    <property type="match status" value="1"/>
</dbReference>
<organism evidence="13 14">
    <name type="scientific">Planococcus shenhongbingii</name>
    <dbReference type="NCBI Taxonomy" id="3058398"/>
    <lineage>
        <taxon>Bacteria</taxon>
        <taxon>Bacillati</taxon>
        <taxon>Bacillota</taxon>
        <taxon>Bacilli</taxon>
        <taxon>Bacillales</taxon>
        <taxon>Caryophanaceae</taxon>
        <taxon>Planococcus</taxon>
    </lineage>
</organism>
<name>A0ABT8NFY5_9BACL</name>
<dbReference type="PROSITE" id="PS01124">
    <property type="entry name" value="HTH_ARAC_FAMILY_2"/>
    <property type="match status" value="1"/>
</dbReference>
<keyword evidence="3" id="KW-0808">Transferase</keyword>
<dbReference type="Pfam" id="PF02805">
    <property type="entry name" value="Ada_Zn_binding"/>
    <property type="match status" value="1"/>
</dbReference>
<comment type="cofactor">
    <cofactor evidence="1">
        <name>Zn(2+)</name>
        <dbReference type="ChEBI" id="CHEBI:29105"/>
    </cofactor>
</comment>
<evidence type="ECO:0000313" key="14">
    <source>
        <dbReference type="Proteomes" id="UP001172142"/>
    </source>
</evidence>
<dbReference type="InterPro" id="IPR018062">
    <property type="entry name" value="HTH_AraC-typ_CS"/>
</dbReference>
<dbReference type="InterPro" id="IPR020449">
    <property type="entry name" value="Tscrpt_reg_AraC-type_HTH"/>
</dbReference>
<proteinExistence type="predicted"/>
<evidence type="ECO:0000259" key="12">
    <source>
        <dbReference type="PROSITE" id="PS01124"/>
    </source>
</evidence>
<evidence type="ECO:0000256" key="1">
    <source>
        <dbReference type="ARBA" id="ARBA00001947"/>
    </source>
</evidence>
<dbReference type="PROSITE" id="PS00041">
    <property type="entry name" value="HTH_ARAC_FAMILY_1"/>
    <property type="match status" value="1"/>
</dbReference>
<evidence type="ECO:0000256" key="7">
    <source>
        <dbReference type="ARBA" id="ARBA00023015"/>
    </source>
</evidence>
<evidence type="ECO:0000256" key="11">
    <source>
        <dbReference type="ARBA" id="ARBA00023204"/>
    </source>
</evidence>
<dbReference type="SUPFAM" id="SSF46689">
    <property type="entry name" value="Homeodomain-like"/>
    <property type="match status" value="2"/>
</dbReference>
<reference evidence="13 14" key="1">
    <citation type="submission" date="2023-07" db="EMBL/GenBank/DDBJ databases">
        <title>Novel species in genus Planococcus.</title>
        <authorList>
            <person name="Ning S."/>
        </authorList>
    </citation>
    <scope>NUCLEOTIDE SEQUENCE [LARGE SCALE GENOMIC DNA]</scope>
    <source>
        <strain evidence="13 14">N017</strain>
    </source>
</reference>
<comment type="caution">
    <text evidence="13">The sequence shown here is derived from an EMBL/GenBank/DDBJ whole genome shotgun (WGS) entry which is preliminary data.</text>
</comment>
<evidence type="ECO:0000256" key="5">
    <source>
        <dbReference type="ARBA" id="ARBA00022763"/>
    </source>
</evidence>
<evidence type="ECO:0000256" key="8">
    <source>
        <dbReference type="ARBA" id="ARBA00023125"/>
    </source>
</evidence>
<keyword evidence="9" id="KW-0010">Activator</keyword>
<keyword evidence="7" id="KW-0805">Transcription regulation</keyword>
<dbReference type="PANTHER" id="PTHR43280:SF28">
    <property type="entry name" value="HTH-TYPE TRANSCRIPTIONAL ACTIVATOR RHAS"/>
    <property type="match status" value="1"/>
</dbReference>
<keyword evidence="11" id="KW-0234">DNA repair</keyword>
<evidence type="ECO:0000313" key="13">
    <source>
        <dbReference type="EMBL" id="MDN7246795.1"/>
    </source>
</evidence>
<dbReference type="Gene3D" id="3.40.10.10">
    <property type="entry name" value="DNA Methylphosphotriester Repair Domain"/>
    <property type="match status" value="1"/>
</dbReference>
<evidence type="ECO:0000256" key="2">
    <source>
        <dbReference type="ARBA" id="ARBA00022603"/>
    </source>
</evidence>
<dbReference type="InterPro" id="IPR016220">
    <property type="entry name" value="Me-P-triester_DNA_alkyl-Trfase"/>
</dbReference>
<evidence type="ECO:0000256" key="3">
    <source>
        <dbReference type="ARBA" id="ARBA00022679"/>
    </source>
</evidence>
<keyword evidence="6" id="KW-0862">Zinc</keyword>
<protein>
    <submittedName>
        <fullName evidence="13">Bifunctional transcriptional activator/DNA repair enzyme AdaA</fullName>
    </submittedName>
</protein>
<sequence length="199" mass="23062">MTKQKPTAIPAAYWKAIMENDASFDDKFFYGVRTTRIFCRPSCSSRIPNKENVLIFKNAYAALDKNFRPCKRCKPDGLNLPAEEWIGQITEWIDEHFTEPVTLERLADISHGSPYHLQRLFKRLKGSSPLEYIQQLRLEKAVWLLEETDYPIAEVGRLAGFPNASYFITLFKKKNGQTPASFRQARKVKKGENMHEPFN</sequence>
<keyword evidence="4" id="KW-0479">Metal-binding</keyword>
<keyword evidence="14" id="KW-1185">Reference proteome</keyword>
<gene>
    <name evidence="13" type="ORF">QWY13_14995</name>
</gene>
<dbReference type="Proteomes" id="UP001172142">
    <property type="component" value="Unassembled WGS sequence"/>
</dbReference>
<dbReference type="InterPro" id="IPR018060">
    <property type="entry name" value="HTH_AraC"/>
</dbReference>
<keyword evidence="10" id="KW-0804">Transcription</keyword>
<evidence type="ECO:0000256" key="4">
    <source>
        <dbReference type="ARBA" id="ARBA00022723"/>
    </source>
</evidence>
<dbReference type="Gene3D" id="1.10.10.60">
    <property type="entry name" value="Homeodomain-like"/>
    <property type="match status" value="2"/>
</dbReference>
<feature type="domain" description="HTH araC/xylS-type" evidence="12">
    <location>
        <begin position="87"/>
        <end position="185"/>
    </location>
</feature>
<dbReference type="InterPro" id="IPR004026">
    <property type="entry name" value="Ada_DNA_repair_Zn-bd"/>
</dbReference>
<dbReference type="InterPro" id="IPR009057">
    <property type="entry name" value="Homeodomain-like_sf"/>
</dbReference>
<dbReference type="Pfam" id="PF12833">
    <property type="entry name" value="HTH_18"/>
    <property type="match status" value="1"/>
</dbReference>
<keyword evidence="5" id="KW-0227">DNA damage</keyword>
<dbReference type="PANTHER" id="PTHR43280">
    <property type="entry name" value="ARAC-FAMILY TRANSCRIPTIONAL REGULATOR"/>
    <property type="match status" value="1"/>
</dbReference>
<dbReference type="SMART" id="SM00342">
    <property type="entry name" value="HTH_ARAC"/>
    <property type="match status" value="1"/>
</dbReference>
<dbReference type="PIRSF" id="PIRSF000408">
    <property type="entry name" value="Alkyltransferas_AdaA"/>
    <property type="match status" value="1"/>
</dbReference>
<dbReference type="RefSeq" id="WP_300991082.1">
    <property type="nucleotide sequence ID" value="NZ_CP129235.1"/>
</dbReference>
<dbReference type="PRINTS" id="PR00032">
    <property type="entry name" value="HTHARAC"/>
</dbReference>
<evidence type="ECO:0000256" key="9">
    <source>
        <dbReference type="ARBA" id="ARBA00023159"/>
    </source>
</evidence>
<dbReference type="InterPro" id="IPR035451">
    <property type="entry name" value="Ada-like_dom_sf"/>
</dbReference>
<keyword evidence="8" id="KW-0238">DNA-binding</keyword>